<keyword evidence="2" id="KW-1185">Reference proteome</keyword>
<protein>
    <submittedName>
        <fullName evidence="1">Uncharacterized protein</fullName>
    </submittedName>
</protein>
<comment type="caution">
    <text evidence="1">The sequence shown here is derived from an EMBL/GenBank/DDBJ whole genome shotgun (WGS) entry which is preliminary data.</text>
</comment>
<dbReference type="RefSeq" id="WP_230097351.1">
    <property type="nucleotide sequence ID" value="NZ_CAKKNS010000008.1"/>
</dbReference>
<organism evidence="1 2">
    <name type="scientific">Periweissella fabaria</name>
    <dbReference type="NCBI Taxonomy" id="546157"/>
    <lineage>
        <taxon>Bacteria</taxon>
        <taxon>Bacillati</taxon>
        <taxon>Bacillota</taxon>
        <taxon>Bacilli</taxon>
        <taxon>Lactobacillales</taxon>
        <taxon>Lactobacillaceae</taxon>
        <taxon>Periweissella</taxon>
    </lineage>
</organism>
<dbReference type="Proteomes" id="UP000789707">
    <property type="component" value="Unassembled WGS sequence"/>
</dbReference>
<gene>
    <name evidence="1" type="ORF">WFA24289_01654</name>
</gene>
<accession>A0ABM8Z7M3</accession>
<reference evidence="1 2" key="1">
    <citation type="submission" date="2021-11" db="EMBL/GenBank/DDBJ databases">
        <authorList>
            <person name="Depoorter E."/>
        </authorList>
    </citation>
    <scope>NUCLEOTIDE SEQUENCE [LARGE SCALE GENOMIC DNA]</scope>
    <source>
        <strain evidence="1 2">LMG 24289</strain>
    </source>
</reference>
<proteinExistence type="predicted"/>
<dbReference type="SUPFAM" id="SSF141000">
    <property type="entry name" value="Glu-tRNAGln amidotransferase C subunit"/>
    <property type="match status" value="1"/>
</dbReference>
<sequence>MVAKLSSQDINELGKLMLLRFNEDEVATYQKNVQVFLDLTANFAECDCTDVEPTYVVTEENDGLQNDTGLTMIPSAYFKLEEL</sequence>
<evidence type="ECO:0000313" key="1">
    <source>
        <dbReference type="EMBL" id="CAH0417322.1"/>
    </source>
</evidence>
<name>A0ABM8Z7M3_9LACO</name>
<evidence type="ECO:0000313" key="2">
    <source>
        <dbReference type="Proteomes" id="UP000789707"/>
    </source>
</evidence>
<dbReference type="InterPro" id="IPR036113">
    <property type="entry name" value="Asp/Glu-ADT_sf_sub_c"/>
</dbReference>
<dbReference type="EMBL" id="CAKKNS010000008">
    <property type="protein sequence ID" value="CAH0417322.1"/>
    <property type="molecule type" value="Genomic_DNA"/>
</dbReference>